<accession>A0AAP1ADR7</accession>
<name>A0AAP1ADR7_ACIBA</name>
<dbReference type="Proteomes" id="UP000051449">
    <property type="component" value="Unassembled WGS sequence"/>
</dbReference>
<reference evidence="2 3" key="1">
    <citation type="submission" date="2015-10" db="EMBL/GenBank/DDBJ databases">
        <title>The utility of whole genome sequencing in characterizing Acinetobacter epidemiology and analyzing hospital outbreaks.</title>
        <authorList>
            <person name="Ozer E.A."/>
            <person name="Fitzpatrick M.A."/>
            <person name="Hauser A.R."/>
        </authorList>
    </citation>
    <scope>NUCLEOTIDE SEQUENCE [LARGE SCALE GENOMIC DNA]</scope>
    <source>
        <strain evidence="2 3">ABBL072</strain>
    </source>
</reference>
<dbReference type="PANTHER" id="PTHR30337:SF0">
    <property type="entry name" value="NUCLEASE SBCCD SUBUNIT D"/>
    <property type="match status" value="1"/>
</dbReference>
<dbReference type="RefSeq" id="WP_000806093.1">
    <property type="nucleotide sequence ID" value="NZ_CAJHFN010000015.1"/>
</dbReference>
<dbReference type="AlphaFoldDB" id="A0AAP1ADR7"/>
<organism evidence="2 3">
    <name type="scientific">Acinetobacter baumannii</name>
    <dbReference type="NCBI Taxonomy" id="470"/>
    <lineage>
        <taxon>Bacteria</taxon>
        <taxon>Pseudomonadati</taxon>
        <taxon>Pseudomonadota</taxon>
        <taxon>Gammaproteobacteria</taxon>
        <taxon>Moraxellales</taxon>
        <taxon>Moraxellaceae</taxon>
        <taxon>Acinetobacter</taxon>
        <taxon>Acinetobacter calcoaceticus/baumannii complex</taxon>
    </lineage>
</organism>
<gene>
    <name evidence="2" type="ORF">APD33_13385</name>
</gene>
<dbReference type="InterPro" id="IPR029052">
    <property type="entry name" value="Metallo-depent_PP-like"/>
</dbReference>
<proteinExistence type="predicted"/>
<dbReference type="GO" id="GO:0016787">
    <property type="term" value="F:hydrolase activity"/>
    <property type="evidence" value="ECO:0007669"/>
    <property type="project" value="InterPro"/>
</dbReference>
<sequence length="364" mass="40174">MKPYGIQSDSHHHNWSAFSHTTANGINNRLEGCLNEVRRLAAEVKSAGGNTIYHTGDLFHVRGQIAPSVLNPTLDVYRQLIEEGFIIRILAGNHDLEDRHVTRTGSAVTALEGIGCQIVNKPTFFNDDRVVMIPWIESVKGLKDEIEKAKKHIESMPSPPPLRSMESISDWTLMIHAPVDGVIAGLPEHGLTASDLEQYGFKLVFSGHYHHHKQLSETVYSVGALAHYTWSDVGHKAGFLVVNNTDVRWYKSHLPAFVEIDGSMDELDIQAVVPGNYVRAKIKIVKQIEIEQFRKYLTDIGAQGVTIIASKPVADVQRANAAVKAGASIESSVTQFITNSPLNSPQLDALCQSILTEARMEVAE</sequence>
<feature type="domain" description="Calcineurin-like phosphoesterase" evidence="1">
    <location>
        <begin position="7"/>
        <end position="211"/>
    </location>
</feature>
<comment type="caution">
    <text evidence="2">The sequence shown here is derived from an EMBL/GenBank/DDBJ whole genome shotgun (WGS) entry which is preliminary data.</text>
</comment>
<dbReference type="Pfam" id="PF00149">
    <property type="entry name" value="Metallophos"/>
    <property type="match status" value="1"/>
</dbReference>
<dbReference type="InterPro" id="IPR050535">
    <property type="entry name" value="DNA_Repair-Maintenance_Comp"/>
</dbReference>
<dbReference type="EMBL" id="LLGC01000179">
    <property type="protein sequence ID" value="KQE03602.1"/>
    <property type="molecule type" value="Genomic_DNA"/>
</dbReference>
<evidence type="ECO:0000259" key="1">
    <source>
        <dbReference type="Pfam" id="PF00149"/>
    </source>
</evidence>
<dbReference type="InterPro" id="IPR004843">
    <property type="entry name" value="Calcineurin-like_PHP"/>
</dbReference>
<evidence type="ECO:0000313" key="2">
    <source>
        <dbReference type="EMBL" id="KQE03602.1"/>
    </source>
</evidence>
<protein>
    <submittedName>
        <fullName evidence="2">Serine/threonine protein phosphatase</fullName>
    </submittedName>
</protein>
<dbReference type="PANTHER" id="PTHR30337">
    <property type="entry name" value="COMPONENT OF ATP-DEPENDENT DSDNA EXONUCLEASE"/>
    <property type="match status" value="1"/>
</dbReference>
<dbReference type="Gene3D" id="3.60.21.10">
    <property type="match status" value="1"/>
</dbReference>
<dbReference type="SUPFAM" id="SSF56300">
    <property type="entry name" value="Metallo-dependent phosphatases"/>
    <property type="match status" value="1"/>
</dbReference>
<evidence type="ECO:0000313" key="3">
    <source>
        <dbReference type="Proteomes" id="UP000051449"/>
    </source>
</evidence>